<evidence type="ECO:0000313" key="5">
    <source>
        <dbReference type="Proteomes" id="UP000487268"/>
    </source>
</evidence>
<evidence type="ECO:0000256" key="2">
    <source>
        <dbReference type="ARBA" id="ARBA00023163"/>
    </source>
</evidence>
<gene>
    <name evidence="4" type="ORF">ACRB68_75120</name>
</gene>
<comment type="caution">
    <text evidence="4">The sequence shown here is derived from an EMBL/GenBank/DDBJ whole genome shotgun (WGS) entry which is preliminary data.</text>
</comment>
<evidence type="ECO:0000256" key="1">
    <source>
        <dbReference type="ARBA" id="ARBA00023015"/>
    </source>
</evidence>
<dbReference type="Proteomes" id="UP000487268">
    <property type="component" value="Unassembled WGS sequence"/>
</dbReference>
<evidence type="ECO:0000259" key="3">
    <source>
        <dbReference type="Pfam" id="PF13490"/>
    </source>
</evidence>
<dbReference type="Pfam" id="PF13490">
    <property type="entry name" value="zf-HC2"/>
    <property type="match status" value="1"/>
</dbReference>
<keyword evidence="1" id="KW-0805">Transcription regulation</keyword>
<dbReference type="InterPro" id="IPR041916">
    <property type="entry name" value="Anti_sigma_zinc_sf"/>
</dbReference>
<dbReference type="EMBL" id="WEGH01000006">
    <property type="protein sequence ID" value="MQY09386.1"/>
    <property type="molecule type" value="Genomic_DNA"/>
</dbReference>
<dbReference type="InterPro" id="IPR027383">
    <property type="entry name" value="Znf_put"/>
</dbReference>
<sequence length="58" mass="6215">MSAAVRHTDVAAYALGLLEEPDRRAFEGHLPACPACRHELADLRGLAAVLKELPSFTG</sequence>
<protein>
    <recommendedName>
        <fullName evidence="3">Putative zinc-finger domain-containing protein</fullName>
    </recommendedName>
</protein>
<reference evidence="4 5" key="1">
    <citation type="submission" date="2019-10" db="EMBL/GenBank/DDBJ databases">
        <title>Actinomadura rubteroloni sp. nov. and Actinomadura macrotermitis sp. nov., isolated from the gut of fungus growing-termite Macrotermes natalensis.</title>
        <authorList>
            <person name="Benndorf R."/>
            <person name="Martin K."/>
            <person name="Kuefner M."/>
            <person name="De Beer W."/>
            <person name="Kaster A.-K."/>
            <person name="Vollmers J."/>
            <person name="Poulsen M."/>
            <person name="Beemelmanns C."/>
        </authorList>
    </citation>
    <scope>NUCLEOTIDE SEQUENCE [LARGE SCALE GENOMIC DNA]</scope>
    <source>
        <strain evidence="4 5">RB68</strain>
    </source>
</reference>
<accession>A0A7K0C7R5</accession>
<organism evidence="4 5">
    <name type="scientific">Actinomadura macrotermitis</name>
    <dbReference type="NCBI Taxonomy" id="2585200"/>
    <lineage>
        <taxon>Bacteria</taxon>
        <taxon>Bacillati</taxon>
        <taxon>Actinomycetota</taxon>
        <taxon>Actinomycetes</taxon>
        <taxon>Streptosporangiales</taxon>
        <taxon>Thermomonosporaceae</taxon>
        <taxon>Actinomadura</taxon>
    </lineage>
</organism>
<feature type="domain" description="Putative zinc-finger" evidence="3">
    <location>
        <begin position="10"/>
        <end position="37"/>
    </location>
</feature>
<evidence type="ECO:0000313" key="4">
    <source>
        <dbReference type="EMBL" id="MQY09386.1"/>
    </source>
</evidence>
<keyword evidence="5" id="KW-1185">Reference proteome</keyword>
<dbReference type="RefSeq" id="WP_328595276.1">
    <property type="nucleotide sequence ID" value="NZ_WEGH01000006.1"/>
</dbReference>
<dbReference type="AlphaFoldDB" id="A0A7K0C7R5"/>
<proteinExistence type="predicted"/>
<dbReference type="Gene3D" id="1.10.10.1320">
    <property type="entry name" value="Anti-sigma factor, zinc-finger domain"/>
    <property type="match status" value="1"/>
</dbReference>
<keyword evidence="2" id="KW-0804">Transcription</keyword>
<name>A0A7K0C7R5_9ACTN</name>